<dbReference type="InterPro" id="IPR053139">
    <property type="entry name" value="Surface_bspA-like"/>
</dbReference>
<dbReference type="Proteomes" id="UP001470230">
    <property type="component" value="Unassembled WGS sequence"/>
</dbReference>
<sequence>MRCNNQTSENFKEDKKVIKDELIYSIDDETYSAHIIDYQSSTIDVFIPRSIEYNNHEYIVTSINKNSFEFSFRLKSIQFPLDSELRKIETNSFYNSTLERITIPSSVCELQYGWCHGAVQLKKVNLMPNNKMFMHIDNKIIIGKKDIKSKEYDTLLYIQPNIKRIVIPSFIKEISPYVFSSTEIESISIPPQITKICKFAFSNCRKLQFVEFLGNSKLEIIEEFAFAHSKIKNICFPSSVLQICESSFTNCEYLTKIDFHRDSKIQIIEKNAFSWCTLFCICIPKSITKIGEEAFIINNSLVLVEFDENSNIQSIDKNIFNYSEKANIMIPVKLRDRFF</sequence>
<keyword evidence="2" id="KW-1185">Reference proteome</keyword>
<dbReference type="InterPro" id="IPR032675">
    <property type="entry name" value="LRR_dom_sf"/>
</dbReference>
<accession>A0ABR2HJ67</accession>
<name>A0ABR2HJ67_9EUKA</name>
<dbReference type="EMBL" id="JAPFFF010000027">
    <property type="protein sequence ID" value="KAK8847824.1"/>
    <property type="molecule type" value="Genomic_DNA"/>
</dbReference>
<dbReference type="PANTHER" id="PTHR45661:SF3">
    <property type="entry name" value="IG-LIKE DOMAIN-CONTAINING PROTEIN"/>
    <property type="match status" value="1"/>
</dbReference>
<gene>
    <name evidence="1" type="ORF">M9Y10_018856</name>
</gene>
<reference evidence="1 2" key="1">
    <citation type="submission" date="2024-04" db="EMBL/GenBank/DDBJ databases">
        <title>Tritrichomonas musculus Genome.</title>
        <authorList>
            <person name="Alves-Ferreira E."/>
            <person name="Grigg M."/>
            <person name="Lorenzi H."/>
            <person name="Galac M."/>
        </authorList>
    </citation>
    <scope>NUCLEOTIDE SEQUENCE [LARGE SCALE GENOMIC DNA]</scope>
    <source>
        <strain evidence="1 2">EAF2021</strain>
    </source>
</reference>
<protein>
    <recommendedName>
        <fullName evidence="3">Surface antigen BspA-like</fullName>
    </recommendedName>
</protein>
<dbReference type="PANTHER" id="PTHR45661">
    <property type="entry name" value="SURFACE ANTIGEN"/>
    <property type="match status" value="1"/>
</dbReference>
<comment type="caution">
    <text evidence="1">The sequence shown here is derived from an EMBL/GenBank/DDBJ whole genome shotgun (WGS) entry which is preliminary data.</text>
</comment>
<organism evidence="1 2">
    <name type="scientific">Tritrichomonas musculus</name>
    <dbReference type="NCBI Taxonomy" id="1915356"/>
    <lineage>
        <taxon>Eukaryota</taxon>
        <taxon>Metamonada</taxon>
        <taxon>Parabasalia</taxon>
        <taxon>Tritrichomonadida</taxon>
        <taxon>Tritrichomonadidae</taxon>
        <taxon>Tritrichomonas</taxon>
    </lineage>
</organism>
<evidence type="ECO:0000313" key="2">
    <source>
        <dbReference type="Proteomes" id="UP001470230"/>
    </source>
</evidence>
<proteinExistence type="predicted"/>
<dbReference type="SUPFAM" id="SSF52058">
    <property type="entry name" value="L domain-like"/>
    <property type="match status" value="1"/>
</dbReference>
<dbReference type="Gene3D" id="3.80.10.10">
    <property type="entry name" value="Ribonuclease Inhibitor"/>
    <property type="match status" value="2"/>
</dbReference>
<evidence type="ECO:0000313" key="1">
    <source>
        <dbReference type="EMBL" id="KAK8847824.1"/>
    </source>
</evidence>
<evidence type="ECO:0008006" key="3">
    <source>
        <dbReference type="Google" id="ProtNLM"/>
    </source>
</evidence>
<dbReference type="InterPro" id="IPR026906">
    <property type="entry name" value="LRR_5"/>
</dbReference>
<dbReference type="Pfam" id="PF13306">
    <property type="entry name" value="LRR_5"/>
    <property type="match status" value="3"/>
</dbReference>